<dbReference type="EMBL" id="CM037614">
    <property type="protein sequence ID" value="KAH8015561.1"/>
    <property type="molecule type" value="Genomic_DNA"/>
</dbReference>
<organism evidence="1 2">
    <name type="scientific">Sphaerodactylus townsendi</name>
    <dbReference type="NCBI Taxonomy" id="933632"/>
    <lineage>
        <taxon>Eukaryota</taxon>
        <taxon>Metazoa</taxon>
        <taxon>Chordata</taxon>
        <taxon>Craniata</taxon>
        <taxon>Vertebrata</taxon>
        <taxon>Euteleostomi</taxon>
        <taxon>Lepidosauria</taxon>
        <taxon>Squamata</taxon>
        <taxon>Bifurcata</taxon>
        <taxon>Gekkota</taxon>
        <taxon>Sphaerodactylidae</taxon>
        <taxon>Sphaerodactylus</taxon>
    </lineage>
</organism>
<evidence type="ECO:0000313" key="2">
    <source>
        <dbReference type="Proteomes" id="UP000827872"/>
    </source>
</evidence>
<proteinExistence type="predicted"/>
<gene>
    <name evidence="1" type="ORF">K3G42_005543</name>
</gene>
<evidence type="ECO:0000313" key="1">
    <source>
        <dbReference type="EMBL" id="KAH8015561.1"/>
    </source>
</evidence>
<keyword evidence="2" id="KW-1185">Reference proteome</keyword>
<name>A0ACB8G8F8_9SAUR</name>
<accession>A0ACB8G8F8</accession>
<dbReference type="Proteomes" id="UP000827872">
    <property type="component" value="Linkage Group LG01"/>
</dbReference>
<reference evidence="1" key="1">
    <citation type="submission" date="2021-08" db="EMBL/GenBank/DDBJ databases">
        <title>The first chromosome-level gecko genome reveals the dynamic sex chromosomes of Neotropical dwarf geckos (Sphaerodactylidae: Sphaerodactylus).</title>
        <authorList>
            <person name="Pinto B.J."/>
            <person name="Keating S.E."/>
            <person name="Gamble T."/>
        </authorList>
    </citation>
    <scope>NUCLEOTIDE SEQUENCE</scope>
    <source>
        <strain evidence="1">TG3544</strain>
    </source>
</reference>
<protein>
    <submittedName>
        <fullName evidence="1">Uncharacterized protein</fullName>
    </submittedName>
</protein>
<comment type="caution">
    <text evidence="1">The sequence shown here is derived from an EMBL/GenBank/DDBJ whole genome shotgun (WGS) entry which is preliminary data.</text>
</comment>
<sequence length="245" mass="27786">MSLSSATVQPLPSRTPKDYALPNSSWSKDMMGQFNKFMEMCKDGRWKRIPSHRPYPRILRKSRSKTLFVDAHATIVESTFRTVAPRGYWVQDQLCYQLLHSPTEYMKQKMDVRKKARDTRFFLRSMDKGLGFEYVMFFNPSQKRMTCIVQLGPYLEGPPGFVHGGSIATMFDATCSMCALFADSAFLTATFTINYKCPVQVGAVLLVDVKVERTEGRKVYLSGQVHSADGQTLYADGTGYLDNGF</sequence>